<protein>
    <submittedName>
        <fullName evidence="3">Chaperone protein DNAj, putative</fullName>
    </submittedName>
</protein>
<feature type="transmembrane region" description="Helical" evidence="1">
    <location>
        <begin position="202"/>
        <end position="219"/>
    </location>
</feature>
<dbReference type="SUPFAM" id="SSF46565">
    <property type="entry name" value="Chaperone J-domain"/>
    <property type="match status" value="1"/>
</dbReference>
<dbReference type="Proteomes" id="UP000195570">
    <property type="component" value="Unassembled WGS sequence"/>
</dbReference>
<evidence type="ECO:0000256" key="1">
    <source>
        <dbReference type="SAM" id="Phobius"/>
    </source>
</evidence>
<keyword evidence="4" id="KW-1185">Reference proteome</keyword>
<dbReference type="GeneID" id="92374923"/>
<sequence length="306" mass="35111">MRSSFFLLSKDPFAVLGLARTATKAEVKMRYRELARLHHPDSGTGDSEKMERINKAYNFLLKEGAYEQLRSKLVGQKPNAETRWPSPISTEQLQQSEEHVSATLSEEECAKLSALDPSTERVTPTGKYIYQNRDDGKWVELDRPLVRAQQPRYASFSAKSEMTEELRRRSLDLEKEDNAKTVFQRGVDRLSDSGDLPSRSPTFLRLYLVLALVSIYFMYQRAFAWGKHHRNRTWFYESLEEKREELMETYMRHRKVVETSVVAAAIVLIAASEGKVESDPVVPVKPGRHFRTVQPPKDHFSIVAGG</sequence>
<dbReference type="PANTHER" id="PTHR24074">
    <property type="entry name" value="CO-CHAPERONE PROTEIN DJLA"/>
    <property type="match status" value="1"/>
</dbReference>
<reference evidence="3" key="1">
    <citation type="submission" date="2016-09" db="EMBL/GenBank/DDBJ databases">
        <authorList>
            <person name="Hebert L."/>
            <person name="Moumen B."/>
        </authorList>
    </citation>
    <scope>NUCLEOTIDE SEQUENCE [LARGE SCALE GENOMIC DNA]</scope>
    <source>
        <strain evidence="3">OVI</strain>
    </source>
</reference>
<accession>A0A1G4IB52</accession>
<dbReference type="InterPro" id="IPR036869">
    <property type="entry name" value="J_dom_sf"/>
</dbReference>
<evidence type="ECO:0000313" key="4">
    <source>
        <dbReference type="Proteomes" id="UP000195570"/>
    </source>
</evidence>
<keyword evidence="1" id="KW-0472">Membrane</keyword>
<dbReference type="RefSeq" id="XP_067080395.1">
    <property type="nucleotide sequence ID" value="XM_067224294.1"/>
</dbReference>
<dbReference type="VEuPathDB" id="TriTrypDB:TEOVI_000098300"/>
<name>A0A1G4IB52_TRYEQ</name>
<dbReference type="CDD" id="cd06257">
    <property type="entry name" value="DnaJ"/>
    <property type="match status" value="1"/>
</dbReference>
<feature type="domain" description="J" evidence="2">
    <location>
        <begin position="11"/>
        <end position="65"/>
    </location>
</feature>
<dbReference type="PRINTS" id="PR00625">
    <property type="entry name" value="JDOMAIN"/>
</dbReference>
<keyword evidence="1" id="KW-0812">Transmembrane</keyword>
<dbReference type="Pfam" id="PF00226">
    <property type="entry name" value="DnaJ"/>
    <property type="match status" value="1"/>
</dbReference>
<evidence type="ECO:0000259" key="2">
    <source>
        <dbReference type="PROSITE" id="PS50076"/>
    </source>
</evidence>
<dbReference type="Gene3D" id="1.10.287.110">
    <property type="entry name" value="DnaJ domain"/>
    <property type="match status" value="1"/>
</dbReference>
<dbReference type="PROSITE" id="PS50076">
    <property type="entry name" value="DNAJ_2"/>
    <property type="match status" value="1"/>
</dbReference>
<comment type="caution">
    <text evidence="3">The sequence shown here is derived from an EMBL/GenBank/DDBJ whole genome shotgun (WGS) entry which is preliminary data.</text>
</comment>
<dbReference type="SMART" id="SM00271">
    <property type="entry name" value="DnaJ"/>
    <property type="match status" value="1"/>
</dbReference>
<dbReference type="InterPro" id="IPR001623">
    <property type="entry name" value="DnaJ_domain"/>
</dbReference>
<dbReference type="EMBL" id="CZPT02001211">
    <property type="protein sequence ID" value="SCU69417.1"/>
    <property type="molecule type" value="Genomic_DNA"/>
</dbReference>
<proteinExistence type="predicted"/>
<dbReference type="AlphaFoldDB" id="A0A1G4IB52"/>
<keyword evidence="1" id="KW-1133">Transmembrane helix</keyword>
<gene>
    <name evidence="3" type="ORF">TEOVI_000098300</name>
</gene>
<organism evidence="3 4">
    <name type="scientific">Trypanosoma equiperdum</name>
    <dbReference type="NCBI Taxonomy" id="5694"/>
    <lineage>
        <taxon>Eukaryota</taxon>
        <taxon>Discoba</taxon>
        <taxon>Euglenozoa</taxon>
        <taxon>Kinetoplastea</taxon>
        <taxon>Metakinetoplastina</taxon>
        <taxon>Trypanosomatida</taxon>
        <taxon>Trypanosomatidae</taxon>
        <taxon>Trypanosoma</taxon>
    </lineage>
</organism>
<evidence type="ECO:0000313" key="3">
    <source>
        <dbReference type="EMBL" id="SCU69417.1"/>
    </source>
</evidence>
<dbReference type="InterPro" id="IPR050817">
    <property type="entry name" value="DjlA_DnaK_co-chaperone"/>
</dbReference>